<evidence type="ECO:0000259" key="1">
    <source>
        <dbReference type="PROSITE" id="PS50053"/>
    </source>
</evidence>
<reference evidence="2 3" key="1">
    <citation type="submission" date="2023-08" db="EMBL/GenBank/DDBJ databases">
        <title>Black Yeasts Isolated from many extreme environments.</title>
        <authorList>
            <person name="Coleine C."/>
            <person name="Stajich J.E."/>
            <person name="Selbmann L."/>
        </authorList>
    </citation>
    <scope>NUCLEOTIDE SEQUENCE [LARGE SCALE GENOMIC DNA]</scope>
    <source>
        <strain evidence="2 3">CCFEE 5935</strain>
    </source>
</reference>
<dbReference type="Gene3D" id="3.10.20.90">
    <property type="entry name" value="Phosphatidylinositol 3-kinase Catalytic Subunit, Chain A, domain 1"/>
    <property type="match status" value="1"/>
</dbReference>
<dbReference type="PROSITE" id="PS00299">
    <property type="entry name" value="UBIQUITIN_1"/>
    <property type="match status" value="1"/>
</dbReference>
<dbReference type="InterPro" id="IPR019954">
    <property type="entry name" value="Ubiquitin_CS"/>
</dbReference>
<dbReference type="RefSeq" id="XP_064660210.1">
    <property type="nucleotide sequence ID" value="XM_064801580.1"/>
</dbReference>
<dbReference type="InterPro" id="IPR000626">
    <property type="entry name" value="Ubiquitin-like_dom"/>
</dbReference>
<organism evidence="2 3">
    <name type="scientific">Saxophila tyrrhenica</name>
    <dbReference type="NCBI Taxonomy" id="1690608"/>
    <lineage>
        <taxon>Eukaryota</taxon>
        <taxon>Fungi</taxon>
        <taxon>Dikarya</taxon>
        <taxon>Ascomycota</taxon>
        <taxon>Pezizomycotina</taxon>
        <taxon>Dothideomycetes</taxon>
        <taxon>Dothideomycetidae</taxon>
        <taxon>Mycosphaerellales</taxon>
        <taxon>Extremaceae</taxon>
        <taxon>Saxophila</taxon>
    </lineage>
</organism>
<dbReference type="SUPFAM" id="SSF54236">
    <property type="entry name" value="Ubiquitin-like"/>
    <property type="match status" value="1"/>
</dbReference>
<dbReference type="PRINTS" id="PR00348">
    <property type="entry name" value="UBIQUITIN"/>
</dbReference>
<evidence type="ECO:0000313" key="2">
    <source>
        <dbReference type="EMBL" id="KAK5171182.1"/>
    </source>
</evidence>
<evidence type="ECO:0000313" key="3">
    <source>
        <dbReference type="Proteomes" id="UP001337655"/>
    </source>
</evidence>
<sequence length="451" mass="50348">MAAPKTAEKLNVRLDNNTYEGQTRDRIVISRTMVNSKRTQKLEIYFKRTVRVTDNGSGNELPPGLGSFPVYSIEDYKNTLPAHMVAKQGYFIPMHQREAMWIKFSCQQPFAIKIYVGGVNAVSGEPARETTETMMRRLKLTQQRKSIQDYVVAPEQMWLDGIACGDEKVRQFVAMPLGEGYSVEAHITGEEVVGGLQFEVTPTHHEPQKVHYCYGLGSAPEGVDTFRISVITLEGSEYHFKVHAGNNFSCVKEMMEEMTGVPPYEQRLIYGGRQMHDHFTLGQQAIVEGARLHQVLRLTGGGCPTMGIAVGGLIRQTVKRDKQSPSIWQPDCGTIFNVQILNSSYFQEVTGLPPPPTPVTAETYSDYGYPYFKMFDETPSGVQGAFAGIKSVNEMDVDGKPSAEKAKAVAEVSKNTNNPVVLLDEKARRVGFRTVLDLEMAVRKRFAKMKV</sequence>
<dbReference type="GeneID" id="89925672"/>
<dbReference type="InterPro" id="IPR029071">
    <property type="entry name" value="Ubiquitin-like_domsf"/>
</dbReference>
<accession>A0AAV9PCG9</accession>
<gene>
    <name evidence="2" type="ORF">LTR77_004326</name>
</gene>
<keyword evidence="3" id="KW-1185">Reference proteome</keyword>
<dbReference type="EMBL" id="JAVRRT010000006">
    <property type="protein sequence ID" value="KAK5171182.1"/>
    <property type="molecule type" value="Genomic_DNA"/>
</dbReference>
<dbReference type="SMART" id="SM00213">
    <property type="entry name" value="UBQ"/>
    <property type="match status" value="1"/>
</dbReference>
<dbReference type="AlphaFoldDB" id="A0AAV9PCG9"/>
<comment type="caution">
    <text evidence="2">The sequence shown here is derived from an EMBL/GenBank/DDBJ whole genome shotgun (WGS) entry which is preliminary data.</text>
</comment>
<name>A0AAV9PCG9_9PEZI</name>
<feature type="domain" description="Ubiquitin-like" evidence="1">
    <location>
        <begin position="226"/>
        <end position="301"/>
    </location>
</feature>
<dbReference type="InterPro" id="IPR019956">
    <property type="entry name" value="Ubiquitin_dom"/>
</dbReference>
<dbReference type="PANTHER" id="PTHR10666">
    <property type="entry name" value="UBIQUITIN"/>
    <property type="match status" value="1"/>
</dbReference>
<dbReference type="PROSITE" id="PS50053">
    <property type="entry name" value="UBIQUITIN_2"/>
    <property type="match status" value="1"/>
</dbReference>
<dbReference type="Proteomes" id="UP001337655">
    <property type="component" value="Unassembled WGS sequence"/>
</dbReference>
<dbReference type="InterPro" id="IPR050158">
    <property type="entry name" value="Ubiquitin_ubiquitin-like"/>
</dbReference>
<proteinExistence type="predicted"/>
<protein>
    <recommendedName>
        <fullName evidence="1">Ubiquitin-like domain-containing protein</fullName>
    </recommendedName>
</protein>
<dbReference type="Pfam" id="PF00240">
    <property type="entry name" value="ubiquitin"/>
    <property type="match status" value="1"/>
</dbReference>